<evidence type="ECO:0000256" key="5">
    <source>
        <dbReference type="ARBA" id="ARBA00023239"/>
    </source>
</evidence>
<dbReference type="STRING" id="2340.JV46_14730"/>
<dbReference type="Gene3D" id="3.30.160.60">
    <property type="entry name" value="Classic Zinc Finger"/>
    <property type="match status" value="1"/>
</dbReference>
<evidence type="ECO:0000256" key="6">
    <source>
        <dbReference type="ARBA" id="ARBA00023316"/>
    </source>
</evidence>
<dbReference type="InterPro" id="IPR003770">
    <property type="entry name" value="MLTG-like"/>
</dbReference>
<keyword evidence="5 7" id="KW-0456">Lyase</keyword>
<keyword evidence="3 7" id="KW-1133">Transmembrane helix</keyword>
<dbReference type="Gene3D" id="3.30.1490.480">
    <property type="entry name" value="Endolytic murein transglycosylase"/>
    <property type="match status" value="1"/>
</dbReference>
<dbReference type="GO" id="GO:0071555">
    <property type="term" value="P:cell wall organization"/>
    <property type="evidence" value="ECO:0007669"/>
    <property type="project" value="UniProtKB-KW"/>
</dbReference>
<dbReference type="eggNOG" id="COG1559">
    <property type="taxonomic scope" value="Bacteria"/>
</dbReference>
<dbReference type="PANTHER" id="PTHR30518:SF2">
    <property type="entry name" value="ENDOLYTIC MUREIN TRANSGLYCOSYLASE"/>
    <property type="match status" value="1"/>
</dbReference>
<comment type="catalytic activity">
    <reaction evidence="7">
        <text>a peptidoglycan chain = a peptidoglycan chain with N-acetyl-1,6-anhydromuramyl-[peptide] at the reducing end + a peptidoglycan chain with N-acetylglucosamine at the non-reducing end.</text>
        <dbReference type="EC" id="4.2.2.29"/>
    </reaction>
</comment>
<protein>
    <recommendedName>
        <fullName evidence="7">Endolytic murein transglycosylase</fullName>
        <ecNumber evidence="7">4.2.2.29</ecNumber>
    </recommendedName>
    <alternativeName>
        <fullName evidence="7">Peptidoglycan lytic transglycosylase</fullName>
    </alternativeName>
    <alternativeName>
        <fullName evidence="7">Peptidoglycan polymerization terminase</fullName>
    </alternativeName>
</protein>
<comment type="function">
    <text evidence="7">Functions as a peptidoglycan terminase that cleaves nascent peptidoglycan strands endolytically to terminate their elongation.</text>
</comment>
<keyword evidence="7" id="KW-0997">Cell inner membrane</keyword>
<evidence type="ECO:0000256" key="1">
    <source>
        <dbReference type="ARBA" id="ARBA00022475"/>
    </source>
</evidence>
<name>A0A0B0HDX4_SOVGS</name>
<comment type="caution">
    <text evidence="8">The sequence shown here is derived from an EMBL/GenBank/DDBJ whole genome shotgun (WGS) entry which is preliminary data.</text>
</comment>
<reference evidence="8 9" key="1">
    <citation type="journal article" date="2014" name="BMC Genomics">
        <title>The genome of the intracellular bacterium of the coastal bivalve, Solemya velum: a blueprint for thriving in and out of symbiosis.</title>
        <authorList>
            <person name="Dmytrenko O."/>
            <person name="Russell S.L."/>
            <person name="Loo W.T."/>
            <person name="Fontanez K.M."/>
            <person name="Liao L."/>
            <person name="Roeselers G."/>
            <person name="Sharma R."/>
            <person name="Stewart F.J."/>
            <person name="Newton I.L."/>
            <person name="Woyke T."/>
            <person name="Wu D."/>
            <person name="Lang J.M."/>
            <person name="Eisen J.A."/>
            <person name="Cavanaugh C.M."/>
        </authorList>
    </citation>
    <scope>NUCLEOTIDE SEQUENCE [LARGE SCALE GENOMIC DNA]</scope>
    <source>
        <strain evidence="8 9">WH</strain>
    </source>
</reference>
<dbReference type="GO" id="GO:0005886">
    <property type="term" value="C:plasma membrane"/>
    <property type="evidence" value="ECO:0007669"/>
    <property type="project" value="UniProtKB-SubCell"/>
</dbReference>
<dbReference type="Pfam" id="PF02618">
    <property type="entry name" value="YceG"/>
    <property type="match status" value="1"/>
</dbReference>
<evidence type="ECO:0000313" key="8">
    <source>
        <dbReference type="EMBL" id="KHF26129.1"/>
    </source>
</evidence>
<proteinExistence type="inferred from homology"/>
<dbReference type="HAMAP" id="MF_02065">
    <property type="entry name" value="MltG"/>
    <property type="match status" value="1"/>
</dbReference>
<dbReference type="RefSeq" id="WP_052132001.1">
    <property type="nucleotide sequence ID" value="NZ_JRAA01000001.1"/>
</dbReference>
<comment type="subcellular location">
    <subcellularLocation>
        <location evidence="7">Cell inner membrane</location>
        <topology evidence="7">Single-pass membrane protein</topology>
    </subcellularLocation>
</comment>
<keyword evidence="4 7" id="KW-0472">Membrane</keyword>
<dbReference type="GO" id="GO:0008932">
    <property type="term" value="F:lytic endotransglycosylase activity"/>
    <property type="evidence" value="ECO:0007669"/>
    <property type="project" value="UniProtKB-UniRule"/>
</dbReference>
<organism evidence="8 9">
    <name type="scientific">Solemya velum gill symbiont</name>
    <dbReference type="NCBI Taxonomy" id="2340"/>
    <lineage>
        <taxon>Bacteria</taxon>
        <taxon>Pseudomonadati</taxon>
        <taxon>Pseudomonadota</taxon>
        <taxon>Gammaproteobacteria</taxon>
        <taxon>sulfur-oxidizing symbionts</taxon>
    </lineage>
</organism>
<evidence type="ECO:0000313" key="9">
    <source>
        <dbReference type="Proteomes" id="UP000030856"/>
    </source>
</evidence>
<gene>
    <name evidence="7" type="primary">mltG</name>
    <name evidence="8" type="ORF">JV46_14730</name>
</gene>
<dbReference type="OrthoDB" id="9814591at2"/>
<dbReference type="CDD" id="cd08010">
    <property type="entry name" value="MltG_like"/>
    <property type="match status" value="1"/>
</dbReference>
<feature type="transmembrane region" description="Helical" evidence="7">
    <location>
        <begin position="12"/>
        <end position="34"/>
    </location>
</feature>
<evidence type="ECO:0000256" key="4">
    <source>
        <dbReference type="ARBA" id="ARBA00023136"/>
    </source>
</evidence>
<keyword evidence="6 7" id="KW-0961">Cell wall biogenesis/degradation</keyword>
<keyword evidence="1 7" id="KW-1003">Cell membrane</keyword>
<accession>A0A0B0HDX4</accession>
<evidence type="ECO:0000256" key="2">
    <source>
        <dbReference type="ARBA" id="ARBA00022692"/>
    </source>
</evidence>
<dbReference type="GO" id="GO:0009252">
    <property type="term" value="P:peptidoglycan biosynthetic process"/>
    <property type="evidence" value="ECO:0007669"/>
    <property type="project" value="UniProtKB-UniRule"/>
</dbReference>
<evidence type="ECO:0000256" key="3">
    <source>
        <dbReference type="ARBA" id="ARBA00022989"/>
    </source>
</evidence>
<dbReference type="Proteomes" id="UP000030856">
    <property type="component" value="Unassembled WGS sequence"/>
</dbReference>
<keyword evidence="9" id="KW-1185">Reference proteome</keyword>
<evidence type="ECO:0000256" key="7">
    <source>
        <dbReference type="HAMAP-Rule" id="MF_02065"/>
    </source>
</evidence>
<dbReference type="AlphaFoldDB" id="A0A0B0HDX4"/>
<dbReference type="NCBIfam" id="TIGR00247">
    <property type="entry name" value="endolytic transglycosylase MltG"/>
    <property type="match status" value="1"/>
</dbReference>
<feature type="site" description="Important for catalytic activity" evidence="7">
    <location>
        <position position="230"/>
    </location>
</feature>
<dbReference type="PATRIC" id="fig|2340.3.peg.640"/>
<dbReference type="EMBL" id="JRAA01000001">
    <property type="protein sequence ID" value="KHF26129.1"/>
    <property type="molecule type" value="Genomic_DNA"/>
</dbReference>
<sequence>MRLESHIHSPQQGGVFIALLVLLVVGAAAGYWLWHDYQRFQQAPLVLSDRGINYRIEPGTTLTAIANDLADKGILRQPLYLRLLARERADANRIKAGEYHIPGGTTAVALLDQLVRGKVIEYSVTLIEGWNFQQVLSAVRTHPMIVQTLSESLSTEQLMEAIGLQGQHPEGQFYPDTYLFPRGTTDKEFLQRAYQSMQNILAEEWEQKDKDLPLETPYEALILASIIEKETGLPEERTEIAGVFTRRLEKGMLLQTDPTVIYGIDNFDGNIRRRDLKKDTPYNTYTRAGLPPTPIAMPGRDAIYAALHPADGKSLYFVATGNGGHYFSATLKEHNRAVNKCQIQRRKQRSE</sequence>
<dbReference type="PANTHER" id="PTHR30518">
    <property type="entry name" value="ENDOLYTIC MUREIN TRANSGLYCOSYLASE"/>
    <property type="match status" value="1"/>
</dbReference>
<comment type="similarity">
    <text evidence="7">Belongs to the transglycosylase MltG family.</text>
</comment>
<keyword evidence="2 7" id="KW-0812">Transmembrane</keyword>
<dbReference type="EC" id="4.2.2.29" evidence="7"/>